<reference evidence="5 6" key="1">
    <citation type="journal article" date="2019" name="Sci. Rep.">
        <title>A high-quality genome of Eragrostis curvula grass provides insights into Poaceae evolution and supports new strategies to enhance forage quality.</title>
        <authorList>
            <person name="Carballo J."/>
            <person name="Santos B.A.C.M."/>
            <person name="Zappacosta D."/>
            <person name="Garbus I."/>
            <person name="Selva J.P."/>
            <person name="Gallo C.A."/>
            <person name="Diaz A."/>
            <person name="Albertini E."/>
            <person name="Caccamo M."/>
            <person name="Echenique V."/>
        </authorList>
    </citation>
    <scope>NUCLEOTIDE SEQUENCE [LARGE SCALE GENOMIC DNA]</scope>
    <source>
        <strain evidence="6">cv. Victoria</strain>
        <tissue evidence="5">Leaf</tissue>
    </source>
</reference>
<evidence type="ECO:0000259" key="3">
    <source>
        <dbReference type="Pfam" id="PF04937"/>
    </source>
</evidence>
<dbReference type="EMBL" id="RWGY01000051">
    <property type="protein sequence ID" value="TVU06739.1"/>
    <property type="molecule type" value="Genomic_DNA"/>
</dbReference>
<name>A0A5J9T5M0_9POAL</name>
<feature type="compositionally biased region" description="Acidic residues" evidence="2">
    <location>
        <begin position="751"/>
        <end position="783"/>
    </location>
</feature>
<keyword evidence="6" id="KW-1185">Reference proteome</keyword>
<feature type="region of interest" description="Disordered" evidence="2">
    <location>
        <begin position="730"/>
        <end position="783"/>
    </location>
</feature>
<dbReference type="Pfam" id="PF04937">
    <property type="entry name" value="DUF659"/>
    <property type="match status" value="1"/>
</dbReference>
<evidence type="ECO:0000313" key="5">
    <source>
        <dbReference type="EMBL" id="TVU06739.1"/>
    </source>
</evidence>
<feature type="domain" description="HAT C-terminal dimerisation" evidence="4">
    <location>
        <begin position="594"/>
        <end position="661"/>
    </location>
</feature>
<dbReference type="PANTHER" id="PTHR32166:SF74">
    <property type="entry name" value="OS05G0256350 PROTEIN"/>
    <property type="match status" value="1"/>
</dbReference>
<feature type="coiled-coil region" evidence="1">
    <location>
        <begin position="657"/>
        <end position="684"/>
    </location>
</feature>
<feature type="compositionally biased region" description="Basic and acidic residues" evidence="2">
    <location>
        <begin position="737"/>
        <end position="750"/>
    </location>
</feature>
<dbReference type="Pfam" id="PF05699">
    <property type="entry name" value="Dimer_Tnp_hAT"/>
    <property type="match status" value="1"/>
</dbReference>
<dbReference type="PANTHER" id="PTHR32166">
    <property type="entry name" value="OSJNBA0013A04.12 PROTEIN"/>
    <property type="match status" value="1"/>
</dbReference>
<evidence type="ECO:0000256" key="2">
    <source>
        <dbReference type="SAM" id="MobiDB-lite"/>
    </source>
</evidence>
<dbReference type="InterPro" id="IPR012337">
    <property type="entry name" value="RNaseH-like_sf"/>
</dbReference>
<sequence length="783" mass="88776">MSSAASAPEVNAPSSFKRKSDDIGWKYGYLADPNNPSKVTCKRCKKEVNGGIYRLKQHVAGIGNTCGKCFHATDEEKAECAQAIQSAQDKKKAKRAHNDDVRKEVNIDGNGDGSVASPLVVDDGSVEVVGSSSRPNTLGPMDKFANPIDPPKDATTTQAKRQQSITAALFKERLWKAKQYLARWMYQSNIAFNAIQNDAFKRFCEAIGRFGPGFEIPPQYELGGKLLKEEVERTKELLRAHEEERVLTGCSVMTDAWSDRKRRSIMNLCSHCQLGTSFLESREASDEPHTAELIFNYVDGCIERMGEENVVQVVTDNASNNMAAKEMLKEKRPRIFWSACATHTINLMLQSIGTDPKFKQTIDKAKAATIFIYSHHRTLALMRKWTKKRDIIRPGITRFASAYLTLQSMHKKRNELRNMTWSSEWTNNNLTKAGKGKAAGTTLGSRAFWNGVSRCLKVFGPLVHLLRMVDSDRASMAFVYGQILSAKKVIKEVVYDNKESEYKPIIEAMDKKMKNRLDGPLQLAAYLLNPFYSYADRGIFLDETIMDGFFTAVETFYHCDGDKQSQVINVDFEKFKKQEGFFGKFAARHGCRDMNFSPAGWWATYGCHTPTLQRMAIRILSLTASASGCERNWSTFEGIHTKKRNRLDVNRLENLVYVQFNARLMEKQEKNKEKNNQIDVLVANDAIHVQDWLIEEAYGPEYPVNVDNDDIIDVETGLAWSMEDEVTEPNRPRRTRTVRELYEDDFKSDSEGDVDVNDEEIEYEDDENEVGVDPMDDLDEDAA</sequence>
<dbReference type="InterPro" id="IPR007021">
    <property type="entry name" value="DUF659"/>
</dbReference>
<dbReference type="InterPro" id="IPR008906">
    <property type="entry name" value="HATC_C_dom"/>
</dbReference>
<organism evidence="5 6">
    <name type="scientific">Eragrostis curvula</name>
    <name type="common">weeping love grass</name>
    <dbReference type="NCBI Taxonomy" id="38414"/>
    <lineage>
        <taxon>Eukaryota</taxon>
        <taxon>Viridiplantae</taxon>
        <taxon>Streptophyta</taxon>
        <taxon>Embryophyta</taxon>
        <taxon>Tracheophyta</taxon>
        <taxon>Spermatophyta</taxon>
        <taxon>Magnoliopsida</taxon>
        <taxon>Liliopsida</taxon>
        <taxon>Poales</taxon>
        <taxon>Poaceae</taxon>
        <taxon>PACMAD clade</taxon>
        <taxon>Chloridoideae</taxon>
        <taxon>Eragrostideae</taxon>
        <taxon>Eragrostidinae</taxon>
        <taxon>Eragrostis</taxon>
    </lineage>
</organism>
<dbReference type="AlphaFoldDB" id="A0A5J9T5M0"/>
<dbReference type="SUPFAM" id="SSF53098">
    <property type="entry name" value="Ribonuclease H-like"/>
    <property type="match status" value="1"/>
</dbReference>
<dbReference type="GO" id="GO:0046983">
    <property type="term" value="F:protein dimerization activity"/>
    <property type="evidence" value="ECO:0007669"/>
    <property type="project" value="InterPro"/>
</dbReference>
<proteinExistence type="predicted"/>
<feature type="domain" description="DUF659" evidence="3">
    <location>
        <begin position="218"/>
        <end position="367"/>
    </location>
</feature>
<evidence type="ECO:0000256" key="1">
    <source>
        <dbReference type="SAM" id="Coils"/>
    </source>
</evidence>
<gene>
    <name evidence="5" type="ORF">EJB05_49967</name>
</gene>
<dbReference type="Gramene" id="TVU06739">
    <property type="protein sequence ID" value="TVU06739"/>
    <property type="gene ID" value="EJB05_49967"/>
</dbReference>
<evidence type="ECO:0000313" key="6">
    <source>
        <dbReference type="Proteomes" id="UP000324897"/>
    </source>
</evidence>
<comment type="caution">
    <text evidence="5">The sequence shown here is derived from an EMBL/GenBank/DDBJ whole genome shotgun (WGS) entry which is preliminary data.</text>
</comment>
<evidence type="ECO:0008006" key="7">
    <source>
        <dbReference type="Google" id="ProtNLM"/>
    </source>
</evidence>
<accession>A0A5J9T5M0</accession>
<dbReference type="OrthoDB" id="663072at2759"/>
<evidence type="ECO:0000259" key="4">
    <source>
        <dbReference type="Pfam" id="PF05699"/>
    </source>
</evidence>
<keyword evidence="1" id="KW-0175">Coiled coil</keyword>
<feature type="non-terminal residue" evidence="5">
    <location>
        <position position="1"/>
    </location>
</feature>
<protein>
    <recommendedName>
        <fullName evidence="7">BED-type domain-containing protein</fullName>
    </recommendedName>
</protein>
<dbReference type="Proteomes" id="UP000324897">
    <property type="component" value="Unassembled WGS sequence"/>
</dbReference>